<dbReference type="RefSeq" id="XP_003740778.1">
    <property type="nucleotide sequence ID" value="XM_003740730.2"/>
</dbReference>
<feature type="region of interest" description="Disordered" evidence="1">
    <location>
        <begin position="1"/>
        <end position="20"/>
    </location>
</feature>
<dbReference type="AlphaFoldDB" id="A0AAJ6QNL3"/>
<evidence type="ECO:0000256" key="1">
    <source>
        <dbReference type="SAM" id="MobiDB-lite"/>
    </source>
</evidence>
<dbReference type="GeneID" id="100904698"/>
<name>A0AAJ6QNL3_9ACAR</name>
<keyword evidence="2" id="KW-1185">Reference proteome</keyword>
<gene>
    <name evidence="3" type="primary">LOC100904698</name>
</gene>
<sequence length="237" mass="26557">MSDIVRVPKPYDDDHWDERPRCIQQCGTPEESEIEPSHVLSFGASSFTEESDSETFESSEVSFSSRDYRSSSGGEDCQSNLSGRFVDSMSVIEVLLSNVDVSGFPHYSNPDLAQRLVSQSVVLAPGSRFFRHGRYALLDEEALTASFATAVCLKLNKLLPREDPVAELNLSKMSNEALGSLLQCLRRFVSREDFEHSRSLEWVEQNDESKEDGSRSPKRLWKSSDKGARYDLALSDG</sequence>
<reference evidence="3" key="1">
    <citation type="submission" date="2025-08" db="UniProtKB">
        <authorList>
            <consortium name="RefSeq"/>
        </authorList>
    </citation>
    <scope>IDENTIFICATION</scope>
</reference>
<dbReference type="Proteomes" id="UP000694867">
    <property type="component" value="Unplaced"/>
</dbReference>
<feature type="region of interest" description="Disordered" evidence="1">
    <location>
        <begin position="201"/>
        <end position="223"/>
    </location>
</feature>
<feature type="compositionally biased region" description="Basic and acidic residues" evidence="1">
    <location>
        <begin position="201"/>
        <end position="215"/>
    </location>
</feature>
<protein>
    <submittedName>
        <fullName evidence="3">Uncharacterized protein LOC100904698</fullName>
    </submittedName>
</protein>
<accession>A0AAJ6QNL3</accession>
<evidence type="ECO:0000313" key="2">
    <source>
        <dbReference type="Proteomes" id="UP000694867"/>
    </source>
</evidence>
<evidence type="ECO:0000313" key="3">
    <source>
        <dbReference type="RefSeq" id="XP_003740778.1"/>
    </source>
</evidence>
<feature type="compositionally biased region" description="Basic and acidic residues" evidence="1">
    <location>
        <begin position="9"/>
        <end position="20"/>
    </location>
</feature>
<dbReference type="KEGG" id="goe:100904698"/>
<organism evidence="2 3">
    <name type="scientific">Galendromus occidentalis</name>
    <name type="common">western predatory mite</name>
    <dbReference type="NCBI Taxonomy" id="34638"/>
    <lineage>
        <taxon>Eukaryota</taxon>
        <taxon>Metazoa</taxon>
        <taxon>Ecdysozoa</taxon>
        <taxon>Arthropoda</taxon>
        <taxon>Chelicerata</taxon>
        <taxon>Arachnida</taxon>
        <taxon>Acari</taxon>
        <taxon>Parasitiformes</taxon>
        <taxon>Mesostigmata</taxon>
        <taxon>Gamasina</taxon>
        <taxon>Phytoseioidea</taxon>
        <taxon>Phytoseiidae</taxon>
        <taxon>Typhlodrominae</taxon>
        <taxon>Galendromus</taxon>
    </lineage>
</organism>
<proteinExistence type="predicted"/>